<comment type="similarity">
    <text evidence="1">Belongs to the cytochrome P450 family.</text>
</comment>
<feature type="region of interest" description="Disordered" evidence="7">
    <location>
        <begin position="33"/>
        <end position="57"/>
    </location>
</feature>
<evidence type="ECO:0000313" key="9">
    <source>
        <dbReference type="EMBL" id="JAI60573.1"/>
    </source>
</evidence>
<feature type="compositionally biased region" description="Polar residues" evidence="7">
    <location>
        <begin position="37"/>
        <end position="46"/>
    </location>
</feature>
<dbReference type="GO" id="GO:0020037">
    <property type="term" value="F:heme binding"/>
    <property type="evidence" value="ECO:0007669"/>
    <property type="project" value="InterPro"/>
</dbReference>
<keyword evidence="2" id="KW-0349">Heme</keyword>
<organism evidence="9">
    <name type="scientific">Scylla olivacea</name>
    <name type="common">Orange mud crab</name>
    <name type="synonym">Cancer olivacea</name>
    <dbReference type="NCBI Taxonomy" id="85551"/>
    <lineage>
        <taxon>Eukaryota</taxon>
        <taxon>Metazoa</taxon>
        <taxon>Ecdysozoa</taxon>
        <taxon>Arthropoda</taxon>
        <taxon>Crustacea</taxon>
        <taxon>Multicrustacea</taxon>
        <taxon>Malacostraca</taxon>
        <taxon>Eumalacostraca</taxon>
        <taxon>Eucarida</taxon>
        <taxon>Decapoda</taxon>
        <taxon>Pleocyemata</taxon>
        <taxon>Brachyura</taxon>
        <taxon>Eubrachyura</taxon>
        <taxon>Portunoidea</taxon>
        <taxon>Portunidae</taxon>
        <taxon>Portuninae</taxon>
        <taxon>Scylla</taxon>
    </lineage>
</organism>
<dbReference type="GO" id="GO:0005506">
    <property type="term" value="F:iron ion binding"/>
    <property type="evidence" value="ECO:0007669"/>
    <property type="project" value="InterPro"/>
</dbReference>
<dbReference type="SUPFAM" id="SSF48264">
    <property type="entry name" value="Cytochrome P450"/>
    <property type="match status" value="1"/>
</dbReference>
<keyword evidence="5" id="KW-0408">Iron</keyword>
<feature type="chain" id="PRO_5006070103" description="Cytochrome P450" evidence="8">
    <location>
        <begin position="22"/>
        <end position="193"/>
    </location>
</feature>
<accession>A0A0P4VXB1</accession>
<reference evidence="9" key="1">
    <citation type="submission" date="2015-09" db="EMBL/GenBank/DDBJ databases">
        <title>Scylla olivacea transcriptome.</title>
        <authorList>
            <person name="Ikhwanuddin M."/>
        </authorList>
    </citation>
    <scope>NUCLEOTIDE SEQUENCE</scope>
</reference>
<keyword evidence="4" id="KW-0560">Oxidoreductase</keyword>
<dbReference type="InterPro" id="IPR036396">
    <property type="entry name" value="Cyt_P450_sf"/>
</dbReference>
<evidence type="ECO:0008006" key="10">
    <source>
        <dbReference type="Google" id="ProtNLM"/>
    </source>
</evidence>
<keyword evidence="3" id="KW-0479">Metal-binding</keyword>
<dbReference type="PRINTS" id="PR00463">
    <property type="entry name" value="EP450I"/>
</dbReference>
<dbReference type="GO" id="GO:0016705">
    <property type="term" value="F:oxidoreductase activity, acting on paired donors, with incorporation or reduction of molecular oxygen"/>
    <property type="evidence" value="ECO:0007669"/>
    <property type="project" value="InterPro"/>
</dbReference>
<dbReference type="GO" id="GO:0004497">
    <property type="term" value="F:monooxygenase activity"/>
    <property type="evidence" value="ECO:0007669"/>
    <property type="project" value="UniProtKB-KW"/>
</dbReference>
<keyword evidence="6" id="KW-0503">Monooxygenase</keyword>
<dbReference type="PANTHER" id="PTHR24289:SF1">
    <property type="entry name" value="STEROID 17-ALPHA-HYDROXYLASE_17,20 LYASE"/>
    <property type="match status" value="1"/>
</dbReference>
<protein>
    <recommendedName>
        <fullName evidence="10">Cytochrome P450</fullName>
    </recommendedName>
</protein>
<name>A0A0P4VXB1_SCYOL</name>
<evidence type="ECO:0000256" key="2">
    <source>
        <dbReference type="ARBA" id="ARBA00022617"/>
    </source>
</evidence>
<feature type="signal peptide" evidence="8">
    <location>
        <begin position="1"/>
        <end position="21"/>
    </location>
</feature>
<sequence>MVFVLAPATIVLMMMVLVAVAVQETARRRRKQQKQQYFQQASPTTKSSDDLEIGTLTPPPGPTPIPFFGNLLSLRKYSECPYQGFCELKEKYGPVYSLKMGNNPTVVVNTFDTIKEVLINKANSFDARPDLLRFKLYFGGDRQHCEYLHAASVTSLFRPDFLSMPQRTTFLFPLAQVPSTSQTRISADSLFVF</sequence>
<dbReference type="AlphaFoldDB" id="A0A0P4VXB1"/>
<dbReference type="Gene3D" id="1.10.630.10">
    <property type="entry name" value="Cytochrome P450"/>
    <property type="match status" value="1"/>
</dbReference>
<keyword evidence="8" id="KW-0732">Signal</keyword>
<dbReference type="InterPro" id="IPR002401">
    <property type="entry name" value="Cyt_P450_E_grp-I"/>
</dbReference>
<proteinExistence type="inferred from homology"/>
<dbReference type="EMBL" id="GDRN01089898">
    <property type="protein sequence ID" value="JAI60573.1"/>
    <property type="molecule type" value="Transcribed_RNA"/>
</dbReference>
<evidence type="ECO:0000256" key="4">
    <source>
        <dbReference type="ARBA" id="ARBA00023002"/>
    </source>
</evidence>
<evidence type="ECO:0000256" key="6">
    <source>
        <dbReference type="ARBA" id="ARBA00023033"/>
    </source>
</evidence>
<dbReference type="Pfam" id="PF00067">
    <property type="entry name" value="p450"/>
    <property type="match status" value="1"/>
</dbReference>
<evidence type="ECO:0000256" key="8">
    <source>
        <dbReference type="SAM" id="SignalP"/>
    </source>
</evidence>
<dbReference type="PANTHER" id="PTHR24289">
    <property type="entry name" value="STEROID 17-ALPHA-HYDROXYLASE/17,20 LYASE"/>
    <property type="match status" value="1"/>
</dbReference>
<evidence type="ECO:0000256" key="1">
    <source>
        <dbReference type="ARBA" id="ARBA00010617"/>
    </source>
</evidence>
<evidence type="ECO:0000256" key="5">
    <source>
        <dbReference type="ARBA" id="ARBA00023004"/>
    </source>
</evidence>
<evidence type="ECO:0000256" key="3">
    <source>
        <dbReference type="ARBA" id="ARBA00022723"/>
    </source>
</evidence>
<evidence type="ECO:0000256" key="7">
    <source>
        <dbReference type="SAM" id="MobiDB-lite"/>
    </source>
</evidence>
<dbReference type="InterPro" id="IPR001128">
    <property type="entry name" value="Cyt_P450"/>
</dbReference>